<feature type="transmembrane region" description="Helical" evidence="2">
    <location>
        <begin position="801"/>
        <end position="823"/>
    </location>
</feature>
<feature type="transmembrane region" description="Helical" evidence="2">
    <location>
        <begin position="591"/>
        <end position="608"/>
    </location>
</feature>
<dbReference type="InterPro" id="IPR029044">
    <property type="entry name" value="Nucleotide-diphossugar_trans"/>
</dbReference>
<feature type="domain" description="Glycosyltransferase 2-like" evidence="3">
    <location>
        <begin position="21"/>
        <end position="140"/>
    </location>
</feature>
<dbReference type="InterPro" id="IPR050834">
    <property type="entry name" value="Glycosyltransf_2"/>
</dbReference>
<name>A0ABV9RZ58_9PSEU</name>
<dbReference type="EC" id="2.4.-.-" evidence="4"/>
<keyword evidence="4" id="KW-0808">Transferase</keyword>
<keyword evidence="5" id="KW-1185">Reference proteome</keyword>
<dbReference type="EMBL" id="JBHSIS010000003">
    <property type="protein sequence ID" value="MFC4853517.1"/>
    <property type="molecule type" value="Genomic_DNA"/>
</dbReference>
<feature type="transmembrane region" description="Helical" evidence="2">
    <location>
        <begin position="476"/>
        <end position="495"/>
    </location>
</feature>
<gene>
    <name evidence="4" type="ORF">ACFPCV_08365</name>
</gene>
<dbReference type="PANTHER" id="PTHR43685:SF3">
    <property type="entry name" value="SLR2126 PROTEIN"/>
    <property type="match status" value="1"/>
</dbReference>
<dbReference type="Gene3D" id="3.90.550.10">
    <property type="entry name" value="Spore Coat Polysaccharide Biosynthesis Protein SpsA, Chain A"/>
    <property type="match status" value="1"/>
</dbReference>
<dbReference type="PANTHER" id="PTHR43685">
    <property type="entry name" value="GLYCOSYLTRANSFERASE"/>
    <property type="match status" value="1"/>
</dbReference>
<dbReference type="RefSeq" id="WP_378055466.1">
    <property type="nucleotide sequence ID" value="NZ_JBHSIS010000003.1"/>
</dbReference>
<accession>A0ABV9RZ58</accession>
<dbReference type="InterPro" id="IPR001173">
    <property type="entry name" value="Glyco_trans_2-like"/>
</dbReference>
<feature type="transmembrane region" description="Helical" evidence="2">
    <location>
        <begin position="559"/>
        <end position="579"/>
    </location>
</feature>
<feature type="transmembrane region" description="Helical" evidence="2">
    <location>
        <begin position="640"/>
        <end position="659"/>
    </location>
</feature>
<keyword evidence="2" id="KW-0812">Transmembrane</keyword>
<feature type="transmembrane region" description="Helical" evidence="2">
    <location>
        <begin position="614"/>
        <end position="633"/>
    </location>
</feature>
<comment type="caution">
    <text evidence="4">The sequence shown here is derived from an EMBL/GenBank/DDBJ whole genome shotgun (WGS) entry which is preliminary data.</text>
</comment>
<keyword evidence="2" id="KW-1133">Transmembrane helix</keyword>
<protein>
    <submittedName>
        <fullName evidence="4">Glycosyltransferase</fullName>
        <ecNumber evidence="4">2.4.-.-</ecNumber>
    </submittedName>
</protein>
<reference evidence="5" key="1">
    <citation type="journal article" date="2019" name="Int. J. Syst. Evol. Microbiol.">
        <title>The Global Catalogue of Microorganisms (GCM) 10K type strain sequencing project: providing services to taxonomists for standard genome sequencing and annotation.</title>
        <authorList>
            <consortium name="The Broad Institute Genomics Platform"/>
            <consortium name="The Broad Institute Genome Sequencing Center for Infectious Disease"/>
            <person name="Wu L."/>
            <person name="Ma J."/>
        </authorList>
    </citation>
    <scope>NUCLEOTIDE SEQUENCE [LARGE SCALE GENOMIC DNA]</scope>
    <source>
        <strain evidence="5">ZS-22-S1</strain>
    </source>
</reference>
<evidence type="ECO:0000256" key="2">
    <source>
        <dbReference type="SAM" id="Phobius"/>
    </source>
</evidence>
<dbReference type="GO" id="GO:0016757">
    <property type="term" value="F:glycosyltransferase activity"/>
    <property type="evidence" value="ECO:0007669"/>
    <property type="project" value="UniProtKB-KW"/>
</dbReference>
<feature type="transmembrane region" description="Helical" evidence="2">
    <location>
        <begin position="770"/>
        <end position="789"/>
    </location>
</feature>
<proteinExistence type="predicted"/>
<organism evidence="4 5">
    <name type="scientific">Actinophytocola glycyrrhizae</name>
    <dbReference type="NCBI Taxonomy" id="2044873"/>
    <lineage>
        <taxon>Bacteria</taxon>
        <taxon>Bacillati</taxon>
        <taxon>Actinomycetota</taxon>
        <taxon>Actinomycetes</taxon>
        <taxon>Pseudonocardiales</taxon>
        <taxon>Pseudonocardiaceae</taxon>
    </lineage>
</organism>
<evidence type="ECO:0000256" key="1">
    <source>
        <dbReference type="SAM" id="MobiDB-lite"/>
    </source>
</evidence>
<feature type="transmembrane region" description="Helical" evidence="2">
    <location>
        <begin position="835"/>
        <end position="857"/>
    </location>
</feature>
<feature type="transmembrane region" description="Helical" evidence="2">
    <location>
        <begin position="665"/>
        <end position="682"/>
    </location>
</feature>
<feature type="transmembrane region" description="Helical" evidence="2">
    <location>
        <begin position="744"/>
        <end position="763"/>
    </location>
</feature>
<evidence type="ECO:0000313" key="5">
    <source>
        <dbReference type="Proteomes" id="UP001595859"/>
    </source>
</evidence>
<keyword evidence="2" id="KW-0472">Membrane</keyword>
<feature type="transmembrane region" description="Helical" evidence="2">
    <location>
        <begin position="689"/>
        <end position="708"/>
    </location>
</feature>
<dbReference type="SUPFAM" id="SSF53448">
    <property type="entry name" value="Nucleotide-diphospho-sugar transferases"/>
    <property type="match status" value="1"/>
</dbReference>
<dbReference type="Proteomes" id="UP001595859">
    <property type="component" value="Unassembled WGS sequence"/>
</dbReference>
<keyword evidence="4" id="KW-0328">Glycosyltransferase</keyword>
<evidence type="ECO:0000259" key="3">
    <source>
        <dbReference type="Pfam" id="PF00535"/>
    </source>
</evidence>
<feature type="region of interest" description="Disordered" evidence="1">
    <location>
        <begin position="434"/>
        <end position="459"/>
    </location>
</feature>
<evidence type="ECO:0000313" key="4">
    <source>
        <dbReference type="EMBL" id="MFC4853517.1"/>
    </source>
</evidence>
<sequence length="1104" mass="114640">MPRTGSRGTTPVLRTAPVLAVLVCHDGEEWLPTALAALRASTPRPRHVLAVDTGSVDDTPRLLSDAARGEDRVLDGVLTRDRETGFAAAVQDAVSAAIERWGDPGGWIWVLHDDCAPAPECLATLLTAAEASPSAGVLGPLALDWDDPRIVVEAGLSTDASGHRQTGLGPSEVDWPRHGQELRQSTEVLAVPSAGMLVRRELWERLGGFDPAITLLREDIDFGWRANRSDSVVLCVPAARMRHARAVTTGQRRVDAPRASVHAVERAQAVRTFLVNCALPSFLIGVPRLVLLSLVRALGFGMQRRLVEARAELGAAGFLLSGAAGLLEGRTLRRATVRVQGVRGLFTSRLTRLRNGMRAMVAHLVRRRLQADVALGQLPDAVVVPETPAHAESIRLPVGPAALPAGATGRLRRPAGLRRPATAVAVSLTVPDAETPYGLRPSPHRRPSPVPRDGSGPRKPDLVLVEVDRARLARQVLLAPPVLLVVGLLAIALYVNWSRLGLDLAGGRLLPVPDLTTTWSSYLATWHPVAGGTAAPAPAALAIIGGLGAVLAPVGGTQAAVAVLLLGAMPLSGLLAYVATRRLPVHRWVRALVAAAYALLPPATAAVAQGRLDVVVAHLLVPPVTAGIVALLGRSRTNSSAWLSTAASSAFGLAVIGAFSPLVHLLLLAYALAGFVVVPGYRGTGKRRVAALFVLVLMPLALLLPWPAVVIQHPGVVVHGLGAVVATPVTSLLDLVSLYPGGPGAWPVVGLVVAVFAFVGIVVRPRRTAIPGLALAVLGGCAVALVHFMGATPITGGPAMYGWTGAGLVVAGWGLCNALLGVCRTGGPVISWVRPAAVLGVFGVLGLAVGAVVAGPAGPLSADAPRLANTLQRELADTGRWVLVLADDEPRMTAGRMPSFGDDDLAPVDDASGMRGLAEVLWADPKVGVAQAAASGVLFVVVPTEADATRLRESAGDLVADAPPMSDGRPVLRLQPAAGQVTLLSPELARRAVTGGAPPTDLGAAGIVPVEAAPPSVAVRVSDGPAGRLLVLAAEEEPGWQATIDGEPVPIVRAWNHLVAVSLPTHAAEVRIEQPTALRSVLLLTQAAVVLFTILTAIPSRHPH</sequence>
<dbReference type="Pfam" id="PF00535">
    <property type="entry name" value="Glycos_transf_2"/>
    <property type="match status" value="1"/>
</dbReference>